<dbReference type="OrthoDB" id="5598852at2759"/>
<dbReference type="InterPro" id="IPR002575">
    <property type="entry name" value="Aminoglycoside_PTrfase"/>
</dbReference>
<feature type="domain" description="Aminoglycoside phosphotransferase" evidence="1">
    <location>
        <begin position="163"/>
        <end position="231"/>
    </location>
</feature>
<dbReference type="Proteomes" id="UP000030151">
    <property type="component" value="Unassembled WGS sequence"/>
</dbReference>
<protein>
    <submittedName>
        <fullName evidence="2">Aminoglycoside 3'-phosphotransferase/choline kinase domain protein</fullName>
    </submittedName>
</protein>
<sequence length="322" mass="35809">MDPLSSYQIKNFFQKHSPITMKACHVKAVALAGGGVAEPTPGQGAQSYTVRITNGTKKVIVQFRDPAYPLDADLVVAAQETYGQLVPSCKHLEGQLDPLHVYTMNDVSGVGFNTVRDILLRPENGHLLARTIQDFAVPASMPIWTNDSIQLDYLSHLECLSNGLPDRFQTLLNELRAQLPSLFEGDLPMVINHWDLLENNIHVDAQTGCLTGIVDWRDARMGPFGTQFWGLENILGIRTGGGMRFHANHIELRRLFWDTLYKRIGDVPESTRAGIRAARMIGIFFANDDFEDDFPVKEGTRELAVLESVTLGLLDVYSIDAS</sequence>
<dbReference type="AlphaFoldDB" id="A0A014MWC4"/>
<organism evidence="2 3">
    <name type="scientific">Metarhizium robertsii</name>
    <dbReference type="NCBI Taxonomy" id="568076"/>
    <lineage>
        <taxon>Eukaryota</taxon>
        <taxon>Fungi</taxon>
        <taxon>Dikarya</taxon>
        <taxon>Ascomycota</taxon>
        <taxon>Pezizomycotina</taxon>
        <taxon>Sordariomycetes</taxon>
        <taxon>Hypocreomycetidae</taxon>
        <taxon>Hypocreales</taxon>
        <taxon>Clavicipitaceae</taxon>
        <taxon>Metarhizium</taxon>
    </lineage>
</organism>
<accession>A0A014MWC4</accession>
<gene>
    <name evidence="2" type="ORF">X797_011325</name>
</gene>
<dbReference type="InterPro" id="IPR011009">
    <property type="entry name" value="Kinase-like_dom_sf"/>
</dbReference>
<dbReference type="GO" id="GO:0016301">
    <property type="term" value="F:kinase activity"/>
    <property type="evidence" value="ECO:0007669"/>
    <property type="project" value="UniProtKB-KW"/>
</dbReference>
<keyword evidence="2" id="KW-0808">Transferase</keyword>
<dbReference type="eggNOG" id="ENOG502S0H8">
    <property type="taxonomic scope" value="Eukaryota"/>
</dbReference>
<dbReference type="Pfam" id="PF01636">
    <property type="entry name" value="APH"/>
    <property type="match status" value="1"/>
</dbReference>
<comment type="caution">
    <text evidence="2">The sequence shown here is derived from an EMBL/GenBank/DDBJ whole genome shotgun (WGS) entry which is preliminary data.</text>
</comment>
<name>A0A014MWC4_9HYPO</name>
<evidence type="ECO:0000313" key="3">
    <source>
        <dbReference type="Proteomes" id="UP000030151"/>
    </source>
</evidence>
<evidence type="ECO:0000259" key="1">
    <source>
        <dbReference type="Pfam" id="PF01636"/>
    </source>
</evidence>
<dbReference type="EMBL" id="JELW01000072">
    <property type="protein sequence ID" value="EXU95609.1"/>
    <property type="molecule type" value="Genomic_DNA"/>
</dbReference>
<evidence type="ECO:0000313" key="2">
    <source>
        <dbReference type="EMBL" id="EXU95609.1"/>
    </source>
</evidence>
<reference evidence="2 3" key="1">
    <citation type="submission" date="2014-02" db="EMBL/GenBank/DDBJ databases">
        <title>The genome sequence of the entomopathogenic fungus Metarhizium robertsii ARSEF 2575.</title>
        <authorList>
            <person name="Giuliano Garisto Donzelli B."/>
            <person name="Roe B.A."/>
            <person name="Macmil S.L."/>
            <person name="Krasnoff S.B."/>
            <person name="Gibson D.M."/>
        </authorList>
    </citation>
    <scope>NUCLEOTIDE SEQUENCE [LARGE SCALE GENOMIC DNA]</scope>
    <source>
        <strain evidence="2 3">ARSEF 2575</strain>
    </source>
</reference>
<dbReference type="Gene3D" id="3.90.1200.10">
    <property type="match status" value="1"/>
</dbReference>
<dbReference type="HOGENOM" id="CLU_038193_1_1_1"/>
<proteinExistence type="predicted"/>
<dbReference type="SUPFAM" id="SSF56112">
    <property type="entry name" value="Protein kinase-like (PK-like)"/>
    <property type="match status" value="1"/>
</dbReference>
<keyword evidence="2" id="KW-0418">Kinase</keyword>